<comment type="caution">
    <text evidence="12">The sequence shown here is derived from an EMBL/GenBank/DDBJ whole genome shotgun (WGS) entry which is preliminary data.</text>
</comment>
<feature type="binding site" evidence="10">
    <location>
        <position position="203"/>
    </location>
    <ligand>
        <name>NADP(+)</name>
        <dbReference type="ChEBI" id="CHEBI:58349"/>
    </ligand>
</feature>
<evidence type="ECO:0000313" key="13">
    <source>
        <dbReference type="Proteomes" id="UP001141259"/>
    </source>
</evidence>
<evidence type="ECO:0000256" key="9">
    <source>
        <dbReference type="PIRSR" id="PIRSR000362-1"/>
    </source>
</evidence>
<dbReference type="EMBL" id="JANYMP010000041">
    <property type="protein sequence ID" value="MCS7484099.1"/>
    <property type="molecule type" value="Genomic_DNA"/>
</dbReference>
<dbReference type="InterPro" id="IPR023753">
    <property type="entry name" value="FAD/NAD-binding_dom"/>
</dbReference>
<dbReference type="SUPFAM" id="SSF51971">
    <property type="entry name" value="Nucleotide-binding domain"/>
    <property type="match status" value="2"/>
</dbReference>
<dbReference type="Pfam" id="PF07992">
    <property type="entry name" value="Pyr_redox_2"/>
    <property type="match status" value="1"/>
</dbReference>
<reference evidence="12" key="1">
    <citation type="submission" date="2022-08" db="EMBL/GenBank/DDBJ databases">
        <authorList>
            <person name="Tistechok S."/>
            <person name="Samborskyy M."/>
            <person name="Roman I."/>
        </authorList>
    </citation>
    <scope>NUCLEOTIDE SEQUENCE</scope>
    <source>
        <strain evidence="12">DSM 103496</strain>
    </source>
</reference>
<evidence type="ECO:0000256" key="3">
    <source>
        <dbReference type="ARBA" id="ARBA00013223"/>
    </source>
</evidence>
<dbReference type="RefSeq" id="WP_259629553.1">
    <property type="nucleotide sequence ID" value="NZ_JANYMP010000041.1"/>
</dbReference>
<dbReference type="PRINTS" id="PR00419">
    <property type="entry name" value="ADXRDTASE"/>
</dbReference>
<evidence type="ECO:0000259" key="11">
    <source>
        <dbReference type="Pfam" id="PF07992"/>
    </source>
</evidence>
<accession>A0A9X2VWS9</accession>
<comment type="similarity">
    <text evidence="2">Belongs to the ferredoxin--NADP reductase type 1 family.</text>
</comment>
<evidence type="ECO:0000256" key="2">
    <source>
        <dbReference type="ARBA" id="ARBA00008312"/>
    </source>
</evidence>
<dbReference type="Proteomes" id="UP001141259">
    <property type="component" value="Unassembled WGS sequence"/>
</dbReference>
<comment type="catalytic activity">
    <reaction evidence="8">
        <text>2 reduced [2Fe-2S]-[ferredoxin] + NADP(+) + H(+) = 2 oxidized [2Fe-2S]-[ferredoxin] + NADPH</text>
        <dbReference type="Rhea" id="RHEA:20125"/>
        <dbReference type="Rhea" id="RHEA-COMP:10000"/>
        <dbReference type="Rhea" id="RHEA-COMP:10001"/>
        <dbReference type="ChEBI" id="CHEBI:15378"/>
        <dbReference type="ChEBI" id="CHEBI:33737"/>
        <dbReference type="ChEBI" id="CHEBI:33738"/>
        <dbReference type="ChEBI" id="CHEBI:57783"/>
        <dbReference type="ChEBI" id="CHEBI:58349"/>
        <dbReference type="EC" id="1.18.1.2"/>
    </reaction>
</comment>
<feature type="domain" description="FAD/NAD(P)-binding" evidence="11">
    <location>
        <begin position="4"/>
        <end position="202"/>
    </location>
</feature>
<keyword evidence="5 9" id="KW-0274">FAD</keyword>
<evidence type="ECO:0000256" key="1">
    <source>
        <dbReference type="ARBA" id="ARBA00001974"/>
    </source>
</evidence>
<dbReference type="InterPro" id="IPR036188">
    <property type="entry name" value="FAD/NAD-bd_sf"/>
</dbReference>
<evidence type="ECO:0000313" key="12">
    <source>
        <dbReference type="EMBL" id="MCS7484099.1"/>
    </source>
</evidence>
<keyword evidence="4" id="KW-0285">Flavoprotein</keyword>
<organism evidence="12 13">
    <name type="scientific">Umezawaea endophytica</name>
    <dbReference type="NCBI Taxonomy" id="1654476"/>
    <lineage>
        <taxon>Bacteria</taxon>
        <taxon>Bacillati</taxon>
        <taxon>Actinomycetota</taxon>
        <taxon>Actinomycetes</taxon>
        <taxon>Pseudonocardiales</taxon>
        <taxon>Pseudonocardiaceae</taxon>
        <taxon>Umezawaea</taxon>
    </lineage>
</organism>
<sequence>MSPRVLVVGAGPAGLYAAATLAAADVGVDVADRLPTPYGLVRYGVAPDHPKIKSVTRVLARPFSAESVRFLGNVTVGVDLTVADIRGHYDAVVYATGAARGLRPGVPGDDLPGSAPAADFVAWYGGHPDAVSAEELLDARRIAVIGAGNVALDTARMLLKDARALADTELPDAVLAALSRSRVTDVHLIARRGPARAKFTPVELRELGELGVDVLVRPDDLEPSADEAGVVAGDRAARTNVEILREWAGRPGGDAARRLHLWFRTRLVEVCGRDRVDALLLEPGGERLPVDAVLYAIGHRGTPLLGLPFDEVTGTVPHERGRVLGVPGAYVAGWLKRGATGVIGTNKADAGETVASLLADLPGLPRPAEPDPAAVTALLERRGVRPVTWAGWTRLDAHEAELGRRQGRARAKITDLPAMLAICG</sequence>
<evidence type="ECO:0000256" key="6">
    <source>
        <dbReference type="ARBA" id="ARBA00022857"/>
    </source>
</evidence>
<keyword evidence="13" id="KW-1185">Reference proteome</keyword>
<feature type="binding site" evidence="9">
    <location>
        <begin position="341"/>
        <end position="343"/>
    </location>
    <ligand>
        <name>FAD</name>
        <dbReference type="ChEBI" id="CHEBI:57692"/>
    </ligand>
</feature>
<feature type="binding site" evidence="9">
    <location>
        <position position="334"/>
    </location>
    <ligand>
        <name>FAD</name>
        <dbReference type="ChEBI" id="CHEBI:57692"/>
    </ligand>
</feature>
<dbReference type="InterPro" id="IPR021163">
    <property type="entry name" value="Ferredox_Rdtase_adrenod"/>
</dbReference>
<dbReference type="InterPro" id="IPR055275">
    <property type="entry name" value="Ferredox_Rdtase"/>
</dbReference>
<evidence type="ECO:0000256" key="7">
    <source>
        <dbReference type="ARBA" id="ARBA00023002"/>
    </source>
</evidence>
<dbReference type="PANTHER" id="PTHR48467">
    <property type="entry name" value="GLUTAMATE SYNTHASE 1 [NADH], CHLOROPLASTIC-LIKE"/>
    <property type="match status" value="1"/>
</dbReference>
<dbReference type="PIRSF" id="PIRSF000362">
    <property type="entry name" value="FNR"/>
    <property type="match status" value="1"/>
</dbReference>
<keyword evidence="7" id="KW-0560">Oxidoreductase</keyword>
<comment type="cofactor">
    <cofactor evidence="1 9">
        <name>FAD</name>
        <dbReference type="ChEBI" id="CHEBI:57692"/>
    </cofactor>
</comment>
<name>A0A9X2VWS9_9PSEU</name>
<dbReference type="Gene3D" id="3.50.50.60">
    <property type="entry name" value="FAD/NAD(P)-binding domain"/>
    <property type="match status" value="1"/>
</dbReference>
<protein>
    <recommendedName>
        <fullName evidence="3">ferredoxin--NADP(+) reductase</fullName>
        <ecNumber evidence="3">1.18.1.2</ecNumber>
    </recommendedName>
</protein>
<feature type="binding site" evidence="10">
    <location>
        <begin position="191"/>
        <end position="192"/>
    </location>
    <ligand>
        <name>NADP(+)</name>
        <dbReference type="ChEBI" id="CHEBI:58349"/>
    </ligand>
</feature>
<dbReference type="AlphaFoldDB" id="A0A9X2VWS9"/>
<evidence type="ECO:0000256" key="5">
    <source>
        <dbReference type="ARBA" id="ARBA00022827"/>
    </source>
</evidence>
<evidence type="ECO:0000256" key="4">
    <source>
        <dbReference type="ARBA" id="ARBA00022630"/>
    </source>
</evidence>
<dbReference type="GO" id="GO:0004324">
    <property type="term" value="F:ferredoxin-NADP+ reductase activity"/>
    <property type="evidence" value="ECO:0007669"/>
    <property type="project" value="UniProtKB-EC"/>
</dbReference>
<feature type="binding site" evidence="9">
    <location>
        <position position="13"/>
    </location>
    <ligand>
        <name>FAD</name>
        <dbReference type="ChEBI" id="CHEBI:57692"/>
    </ligand>
</feature>
<dbReference type="Gene3D" id="3.40.50.720">
    <property type="entry name" value="NAD(P)-binding Rossmann-like Domain"/>
    <property type="match status" value="1"/>
</dbReference>
<feature type="binding site" evidence="9">
    <location>
        <position position="76"/>
    </location>
    <ligand>
        <name>FAD</name>
        <dbReference type="ChEBI" id="CHEBI:57692"/>
    </ligand>
</feature>
<feature type="binding site" evidence="10">
    <location>
        <position position="341"/>
    </location>
    <ligand>
        <name>NADP(+)</name>
        <dbReference type="ChEBI" id="CHEBI:58349"/>
    </ligand>
</feature>
<gene>
    <name evidence="12" type="ORF">NZH93_45315</name>
</gene>
<feature type="binding site" evidence="9">
    <location>
        <position position="40"/>
    </location>
    <ligand>
        <name>FAD</name>
        <dbReference type="ChEBI" id="CHEBI:57692"/>
    </ligand>
</feature>
<dbReference type="EC" id="1.18.1.2" evidence="3"/>
<proteinExistence type="inferred from homology"/>
<evidence type="ECO:0000256" key="8">
    <source>
        <dbReference type="ARBA" id="ARBA00047776"/>
    </source>
</evidence>
<evidence type="ECO:0000256" key="10">
    <source>
        <dbReference type="PIRSR" id="PIRSR000362-2"/>
    </source>
</evidence>
<dbReference type="PANTHER" id="PTHR48467:SF1">
    <property type="entry name" value="GLUTAMATE SYNTHASE 1 [NADH], CHLOROPLASTIC-LIKE"/>
    <property type="match status" value="1"/>
</dbReference>
<keyword evidence="6 10" id="KW-0521">NADP</keyword>